<dbReference type="PROSITE" id="PS51012">
    <property type="entry name" value="ABC_TM2"/>
    <property type="match status" value="1"/>
</dbReference>
<evidence type="ECO:0000259" key="6">
    <source>
        <dbReference type="PROSITE" id="PS51012"/>
    </source>
</evidence>
<comment type="subcellular location">
    <subcellularLocation>
        <location evidence="5">Cell membrane</location>
        <topology evidence="5">Multi-pass membrane protein</topology>
    </subcellularLocation>
    <subcellularLocation>
        <location evidence="1">Membrane</location>
        <topology evidence="1">Multi-pass membrane protein</topology>
    </subcellularLocation>
</comment>
<dbReference type="EMBL" id="CP114014">
    <property type="protein sequence ID" value="XAY08269.1"/>
    <property type="molecule type" value="Genomic_DNA"/>
</dbReference>
<feature type="transmembrane region" description="Helical" evidence="5">
    <location>
        <begin position="123"/>
        <end position="152"/>
    </location>
</feature>
<evidence type="ECO:0000256" key="5">
    <source>
        <dbReference type="RuleBase" id="RU361157"/>
    </source>
</evidence>
<evidence type="ECO:0000256" key="1">
    <source>
        <dbReference type="ARBA" id="ARBA00004141"/>
    </source>
</evidence>
<dbReference type="InterPro" id="IPR051784">
    <property type="entry name" value="Nod_factor_ABC_transporter"/>
</dbReference>
<evidence type="ECO:0000256" key="4">
    <source>
        <dbReference type="ARBA" id="ARBA00023136"/>
    </source>
</evidence>
<dbReference type="InterPro" id="IPR000412">
    <property type="entry name" value="ABC_2_transport"/>
</dbReference>
<keyword evidence="5" id="KW-0813">Transport</keyword>
<dbReference type="PIRSF" id="PIRSF006648">
    <property type="entry name" value="DrrB"/>
    <property type="match status" value="1"/>
</dbReference>
<feature type="transmembrane region" description="Helical" evidence="5">
    <location>
        <begin position="249"/>
        <end position="268"/>
    </location>
</feature>
<dbReference type="AlphaFoldDB" id="A0AAU7B3Y6"/>
<dbReference type="RefSeq" id="WP_354699450.1">
    <property type="nucleotide sequence ID" value="NZ_CP114014.1"/>
</dbReference>
<accession>A0AAU7B3Y6</accession>
<keyword evidence="3 5" id="KW-1133">Transmembrane helix</keyword>
<keyword evidence="5" id="KW-1003">Cell membrane</keyword>
<name>A0AAU7B3Y6_9ACTN</name>
<evidence type="ECO:0000313" key="7">
    <source>
        <dbReference type="EMBL" id="XAY08269.1"/>
    </source>
</evidence>
<gene>
    <name evidence="7" type="ORF">DSM112329_05167</name>
</gene>
<keyword evidence="4 5" id="KW-0472">Membrane</keyword>
<keyword evidence="2 5" id="KW-0812">Transmembrane</keyword>
<protein>
    <recommendedName>
        <fullName evidence="5">Transport permease protein</fullName>
    </recommendedName>
</protein>
<dbReference type="InterPro" id="IPR047817">
    <property type="entry name" value="ABC2_TM_bact-type"/>
</dbReference>
<reference evidence="7" key="1">
    <citation type="submission" date="2022-12" db="EMBL/GenBank/DDBJ databases">
        <title>Paraconexibacter alkalitolerans sp. nov. and Baekduia alba sp. nov., isolated from soil and emended description of the genera Paraconexibacter (Chun et al., 2020) and Baekduia (An et al., 2020).</title>
        <authorList>
            <person name="Vieira S."/>
            <person name="Huber K.J."/>
            <person name="Geppert A."/>
            <person name="Wolf J."/>
            <person name="Neumann-Schaal M."/>
            <person name="Muesken M."/>
            <person name="Overmann J."/>
        </authorList>
    </citation>
    <scope>NUCLEOTIDE SEQUENCE</scope>
    <source>
        <strain evidence="7">AEG42_29</strain>
    </source>
</reference>
<evidence type="ECO:0000256" key="2">
    <source>
        <dbReference type="ARBA" id="ARBA00022692"/>
    </source>
</evidence>
<proteinExistence type="inferred from homology"/>
<feature type="domain" description="ABC transmembrane type-2" evidence="6">
    <location>
        <begin position="45"/>
        <end position="275"/>
    </location>
</feature>
<dbReference type="GO" id="GO:0043190">
    <property type="term" value="C:ATP-binding cassette (ABC) transporter complex"/>
    <property type="evidence" value="ECO:0007669"/>
    <property type="project" value="InterPro"/>
</dbReference>
<dbReference type="PANTHER" id="PTHR43229">
    <property type="entry name" value="NODULATION PROTEIN J"/>
    <property type="match status" value="1"/>
</dbReference>
<feature type="transmembrane region" description="Helical" evidence="5">
    <location>
        <begin position="164"/>
        <end position="186"/>
    </location>
</feature>
<feature type="transmembrane region" description="Helical" evidence="5">
    <location>
        <begin position="193"/>
        <end position="211"/>
    </location>
</feature>
<organism evidence="7">
    <name type="scientific">Paraconexibacter sp. AEG42_29</name>
    <dbReference type="NCBI Taxonomy" id="2997339"/>
    <lineage>
        <taxon>Bacteria</taxon>
        <taxon>Bacillati</taxon>
        <taxon>Actinomycetota</taxon>
        <taxon>Thermoleophilia</taxon>
        <taxon>Solirubrobacterales</taxon>
        <taxon>Paraconexibacteraceae</taxon>
        <taxon>Paraconexibacter</taxon>
    </lineage>
</organism>
<sequence length="279" mass="29908">MNAAATRSSSHVAAHRPGTGALRRDLRLAAWQVRYTQRSFWRSRRAAVMSIAFPLMFLAIFGSLNTGETIDTRGGLAFIDFFVPGIIAYAVTLTTFNSTAMTMTALRERGVLKRLRTTPLPTWVYVAGIVGSTILVMVISTAILLVVGTALFGAHIPTHTMPGVLITLALGSVAMTMLGIGASRLVTSTESGMGVLTMITLPITFISNVFYPLDGAPGWLEDIAKAFPLRPLADGLQHAFDPATTGAGLVWHDLAVLAVWAVAGAVIMRRTIRNLNARD</sequence>
<dbReference type="GO" id="GO:0140359">
    <property type="term" value="F:ABC-type transporter activity"/>
    <property type="evidence" value="ECO:0007669"/>
    <property type="project" value="InterPro"/>
</dbReference>
<feature type="transmembrane region" description="Helical" evidence="5">
    <location>
        <begin position="46"/>
        <end position="64"/>
    </location>
</feature>
<dbReference type="Pfam" id="PF01061">
    <property type="entry name" value="ABC2_membrane"/>
    <property type="match status" value="1"/>
</dbReference>
<dbReference type="PANTHER" id="PTHR43229:SF2">
    <property type="entry name" value="NODULATION PROTEIN J"/>
    <property type="match status" value="1"/>
</dbReference>
<comment type="similarity">
    <text evidence="5">Belongs to the ABC-2 integral membrane protein family.</text>
</comment>
<dbReference type="InterPro" id="IPR013525">
    <property type="entry name" value="ABC2_TM"/>
</dbReference>
<dbReference type="KEGG" id="parq:DSM112329_05167"/>
<evidence type="ECO:0000256" key="3">
    <source>
        <dbReference type="ARBA" id="ARBA00022989"/>
    </source>
</evidence>
<feature type="transmembrane region" description="Helical" evidence="5">
    <location>
        <begin position="76"/>
        <end position="102"/>
    </location>
</feature>